<dbReference type="EMBL" id="JALJZU010000002">
    <property type="protein sequence ID" value="MCP2007606.1"/>
    <property type="molecule type" value="Genomic_DNA"/>
</dbReference>
<dbReference type="AlphaFoldDB" id="A0AA41L9N6"/>
<organism evidence="1 3">
    <name type="scientific">Duganella violaceipulchra</name>
    <dbReference type="NCBI Taxonomy" id="2849652"/>
    <lineage>
        <taxon>Bacteria</taxon>
        <taxon>Pseudomonadati</taxon>
        <taxon>Pseudomonadota</taxon>
        <taxon>Betaproteobacteria</taxon>
        <taxon>Burkholderiales</taxon>
        <taxon>Oxalobacteraceae</taxon>
        <taxon>Telluria group</taxon>
        <taxon>Duganella</taxon>
    </lineage>
</organism>
<dbReference type="EMBL" id="JAHTGR010000011">
    <property type="protein sequence ID" value="MBV6323440.1"/>
    <property type="molecule type" value="Genomic_DNA"/>
</dbReference>
<reference evidence="2" key="2">
    <citation type="submission" date="2022-03" db="EMBL/GenBank/DDBJ databases">
        <title>Genome Encyclopedia of Bacteria and Archaea VI: Functional Genomics of Type Strains.</title>
        <authorList>
            <person name="Whitman W."/>
        </authorList>
    </citation>
    <scope>NUCLEOTIDE SEQUENCE</scope>
    <source>
        <strain evidence="2">HSC-15S17</strain>
    </source>
</reference>
<proteinExistence type="predicted"/>
<evidence type="ECO:0000313" key="4">
    <source>
        <dbReference type="Proteomes" id="UP001162889"/>
    </source>
</evidence>
<accession>A0AA41L9N6</accession>
<protein>
    <submittedName>
        <fullName evidence="1">Uncharacterized protein</fullName>
    </submittedName>
</protein>
<gene>
    <name evidence="1" type="ORF">KVP70_21115</name>
    <name evidence="2" type="ORF">L1274_001299</name>
</gene>
<sequence>MTINDIAGSASPAQATLVVVGPQVIEVLGARMQTADELLVFLAEHKIERIELESVRDDEPDGGTPFYERIGKVIYSSTRRGIKIVRVDGTSFE</sequence>
<keyword evidence="4" id="KW-1185">Reference proteome</keyword>
<evidence type="ECO:0000313" key="1">
    <source>
        <dbReference type="EMBL" id="MBV6323440.1"/>
    </source>
</evidence>
<comment type="caution">
    <text evidence="1">The sequence shown here is derived from an EMBL/GenBank/DDBJ whole genome shotgun (WGS) entry which is preliminary data.</text>
</comment>
<evidence type="ECO:0000313" key="2">
    <source>
        <dbReference type="EMBL" id="MCP2007606.1"/>
    </source>
</evidence>
<reference evidence="1" key="1">
    <citation type="submission" date="2021-07" db="EMBL/GenBank/DDBJ databases">
        <title>Characterization of violacein-producing bacteria and related species.</title>
        <authorList>
            <person name="Wilson H.S."/>
            <person name="De Leon M.E."/>
        </authorList>
    </citation>
    <scope>NUCLEOTIDE SEQUENCE</scope>
    <source>
        <strain evidence="1">HSC-15S17</strain>
    </source>
</reference>
<evidence type="ECO:0000313" key="3">
    <source>
        <dbReference type="Proteomes" id="UP001155901"/>
    </source>
</evidence>
<dbReference type="RefSeq" id="WP_217944132.1">
    <property type="nucleotide sequence ID" value="NZ_JAHTGR010000011.1"/>
</dbReference>
<name>A0AA41L9N6_9BURK</name>
<dbReference type="Proteomes" id="UP001155901">
    <property type="component" value="Unassembled WGS sequence"/>
</dbReference>
<dbReference type="Proteomes" id="UP001162889">
    <property type="component" value="Unassembled WGS sequence"/>
</dbReference>